<gene>
    <name evidence="1" type="ORF">C4B60_00655</name>
</gene>
<sequence length="155" mass="18254">MMSIQFILPEIDRANTRKAVEEALEKYRIASLSIQVDLLPQVTQKFSLIPASYTGLNHSSTENTALKNIESEYQEVQRNRYMDFIMRSVNRLSMAERQIIIKRYIQDEEMYDYEVYNDLGMSESKYYRLKSRAFYKLAFAMKIEVYGPTEQVVSS</sequence>
<accession>A0A2S5GG75</accession>
<organism evidence="1 2">
    <name type="scientific">Jeotgalibacillus proteolyticus</name>
    <dbReference type="NCBI Taxonomy" id="2082395"/>
    <lineage>
        <taxon>Bacteria</taxon>
        <taxon>Bacillati</taxon>
        <taxon>Bacillota</taxon>
        <taxon>Bacilli</taxon>
        <taxon>Bacillales</taxon>
        <taxon>Caryophanaceae</taxon>
        <taxon>Jeotgalibacillus</taxon>
    </lineage>
</organism>
<dbReference type="OrthoDB" id="1797434at2"/>
<evidence type="ECO:0000313" key="1">
    <source>
        <dbReference type="EMBL" id="PPA71921.1"/>
    </source>
</evidence>
<comment type="caution">
    <text evidence="1">The sequence shown here is derived from an EMBL/GenBank/DDBJ whole genome shotgun (WGS) entry which is preliminary data.</text>
</comment>
<dbReference type="Gene3D" id="1.20.140.160">
    <property type="match status" value="1"/>
</dbReference>
<proteinExistence type="predicted"/>
<dbReference type="EMBL" id="PREZ01000001">
    <property type="protein sequence ID" value="PPA71921.1"/>
    <property type="molecule type" value="Genomic_DNA"/>
</dbReference>
<dbReference type="Proteomes" id="UP000239047">
    <property type="component" value="Unassembled WGS sequence"/>
</dbReference>
<protein>
    <submittedName>
        <fullName evidence="1">ArpU family transcriptional regulator</fullName>
    </submittedName>
</protein>
<evidence type="ECO:0000313" key="2">
    <source>
        <dbReference type="Proteomes" id="UP000239047"/>
    </source>
</evidence>
<keyword evidence="2" id="KW-1185">Reference proteome</keyword>
<name>A0A2S5GG75_9BACL</name>
<reference evidence="1 2" key="1">
    <citation type="submission" date="2018-02" db="EMBL/GenBank/DDBJ databases">
        <title>Jeotgalibacillus proteolyticum sp. nov. a protease producing bacterium isolated from ocean sediments of Laizhou Bay.</title>
        <authorList>
            <person name="Li Y."/>
        </authorList>
    </citation>
    <scope>NUCLEOTIDE SEQUENCE [LARGE SCALE GENOMIC DNA]</scope>
    <source>
        <strain evidence="1 2">22-7</strain>
    </source>
</reference>
<dbReference type="InterPro" id="IPR006524">
    <property type="entry name" value="ArpU-like"/>
</dbReference>
<dbReference type="AlphaFoldDB" id="A0A2S5GG75"/>
<dbReference type="NCBIfam" id="TIGR01637">
    <property type="entry name" value="phage_arpU"/>
    <property type="match status" value="1"/>
</dbReference>